<evidence type="ECO:0000259" key="2">
    <source>
        <dbReference type="Pfam" id="PF08486"/>
    </source>
</evidence>
<dbReference type="Pfam" id="PF08486">
    <property type="entry name" value="SpoIID"/>
    <property type="match status" value="1"/>
</dbReference>
<dbReference type="InterPro" id="IPR051922">
    <property type="entry name" value="Bact_Sporulation_Assoc"/>
</dbReference>
<reference evidence="4" key="1">
    <citation type="journal article" date="2019" name="Int. J. Syst. Evol. Microbiol.">
        <title>The Global Catalogue of Microorganisms (GCM) 10K type strain sequencing project: providing services to taxonomists for standard genome sequencing and annotation.</title>
        <authorList>
            <consortium name="The Broad Institute Genomics Platform"/>
            <consortium name="The Broad Institute Genome Sequencing Center for Infectious Disease"/>
            <person name="Wu L."/>
            <person name="Ma J."/>
        </authorList>
    </citation>
    <scope>NUCLEOTIDE SEQUENCE [LARGE SCALE GENOMIC DNA]</scope>
    <source>
        <strain evidence="4">JCM 16022</strain>
    </source>
</reference>
<evidence type="ECO:0000256" key="1">
    <source>
        <dbReference type="SAM" id="SignalP"/>
    </source>
</evidence>
<dbReference type="RefSeq" id="WP_344145925.1">
    <property type="nucleotide sequence ID" value="NZ_BAAAQR010000001.1"/>
</dbReference>
<dbReference type="EMBL" id="BAAAQR010000001">
    <property type="protein sequence ID" value="GAA2135576.1"/>
    <property type="molecule type" value="Genomic_DNA"/>
</dbReference>
<evidence type="ECO:0000313" key="4">
    <source>
        <dbReference type="Proteomes" id="UP001501771"/>
    </source>
</evidence>
<dbReference type="PANTHER" id="PTHR30032:SF4">
    <property type="entry name" value="AMIDASE ENHANCER"/>
    <property type="match status" value="1"/>
</dbReference>
<proteinExistence type="predicted"/>
<dbReference type="NCBIfam" id="TIGR02669">
    <property type="entry name" value="SpoIID_LytB"/>
    <property type="match status" value="1"/>
</dbReference>
<dbReference type="InterPro" id="IPR013486">
    <property type="entry name" value="SpoIID/LytB"/>
</dbReference>
<gene>
    <name evidence="3" type="ORF">GCM10009844_00980</name>
</gene>
<keyword evidence="4" id="KW-1185">Reference proteome</keyword>
<evidence type="ECO:0000313" key="3">
    <source>
        <dbReference type="EMBL" id="GAA2135576.1"/>
    </source>
</evidence>
<feature type="chain" id="PRO_5046260381" description="Sporulation stage II protein D amidase enhancer LytB N-terminal domain-containing protein" evidence="1">
    <location>
        <begin position="29"/>
        <end position="394"/>
    </location>
</feature>
<name>A0ABP5KQC7_9ACTN</name>
<organism evidence="3 4">
    <name type="scientific">Nocardioides koreensis</name>
    <dbReference type="NCBI Taxonomy" id="433651"/>
    <lineage>
        <taxon>Bacteria</taxon>
        <taxon>Bacillati</taxon>
        <taxon>Actinomycetota</taxon>
        <taxon>Actinomycetes</taxon>
        <taxon>Propionibacteriales</taxon>
        <taxon>Nocardioidaceae</taxon>
        <taxon>Nocardioides</taxon>
    </lineage>
</organism>
<dbReference type="InterPro" id="IPR013693">
    <property type="entry name" value="SpoIID/LytB_N"/>
</dbReference>
<keyword evidence="1" id="KW-0732">Signal</keyword>
<comment type="caution">
    <text evidence="3">The sequence shown here is derived from an EMBL/GenBank/DDBJ whole genome shotgun (WGS) entry which is preliminary data.</text>
</comment>
<feature type="domain" description="Sporulation stage II protein D amidase enhancer LytB N-terminal" evidence="2">
    <location>
        <begin position="188"/>
        <end position="277"/>
    </location>
</feature>
<accession>A0ABP5KQC7</accession>
<dbReference type="Proteomes" id="UP001501771">
    <property type="component" value="Unassembled WGS sequence"/>
</dbReference>
<sequence length="394" mass="42758">MSTLRRTIAALAGSAVVAGLLPTAAAFADDPWPVPGPATISIDGDGYGHGKGMSQYGAYGAARKGLNFKQVLRFYYPGTRFDDLAGRVKVRISADDDRDLVVDDRRGLTVRNLASGRVWRPDLPKATRWRIRPSGGRNVISYRTSAWHTWRTVKGDAELAAGGRPLELRTPDGVVAYRGALRSTVRNGTRLTVNVLPMESYVRGVVPAEMYASWPQQALRAQAVASRTYAAYEREHTNNRAFDLCDTAACQAYGGFSAESASSNDAVRATARRVLTHQGGTAFAQFSASNGGWTVAGQFPYLPAQEDPYEGSSTDYYGWTATVSDTDIEDAYNIEDLESISITARDGQGGRGGRVETVELASTTGWRGTVTGESFRSHFGLRSTMFEISDVQPR</sequence>
<dbReference type="PANTHER" id="PTHR30032">
    <property type="entry name" value="N-ACETYLMURAMOYL-L-ALANINE AMIDASE-RELATED"/>
    <property type="match status" value="1"/>
</dbReference>
<feature type="signal peptide" evidence="1">
    <location>
        <begin position="1"/>
        <end position="28"/>
    </location>
</feature>
<protein>
    <recommendedName>
        <fullName evidence="2">Sporulation stage II protein D amidase enhancer LytB N-terminal domain-containing protein</fullName>
    </recommendedName>
</protein>